<feature type="region of interest" description="Disordered" evidence="1">
    <location>
        <begin position="308"/>
        <end position="330"/>
    </location>
</feature>
<dbReference type="Gene3D" id="3.30.10.20">
    <property type="match status" value="1"/>
</dbReference>
<feature type="compositionally biased region" description="Basic and acidic residues" evidence="1">
    <location>
        <begin position="1"/>
        <end position="19"/>
    </location>
</feature>
<dbReference type="AlphaFoldDB" id="A0A317D3P0"/>
<evidence type="ECO:0000256" key="2">
    <source>
        <dbReference type="SAM" id="Phobius"/>
    </source>
</evidence>
<dbReference type="PROSITE" id="PS51178">
    <property type="entry name" value="PASTA"/>
    <property type="match status" value="1"/>
</dbReference>
<protein>
    <submittedName>
        <fullName evidence="4">Penicillin-binding protein</fullName>
    </submittedName>
</protein>
<name>A0A317D3P0_9ACTN</name>
<evidence type="ECO:0000259" key="3">
    <source>
        <dbReference type="PROSITE" id="PS51178"/>
    </source>
</evidence>
<organism evidence="4 5">
    <name type="scientific">Micromonospora acroterricola</name>
    <dbReference type="NCBI Taxonomy" id="2202421"/>
    <lineage>
        <taxon>Bacteria</taxon>
        <taxon>Bacillati</taxon>
        <taxon>Actinomycetota</taxon>
        <taxon>Actinomycetes</taxon>
        <taxon>Micromonosporales</taxon>
        <taxon>Micromonosporaceae</taxon>
        <taxon>Micromonospora</taxon>
    </lineage>
</organism>
<feature type="region of interest" description="Disordered" evidence="1">
    <location>
        <begin position="200"/>
        <end position="255"/>
    </location>
</feature>
<dbReference type="EMBL" id="QGKR01000178">
    <property type="protein sequence ID" value="PWR09458.1"/>
    <property type="molecule type" value="Genomic_DNA"/>
</dbReference>
<dbReference type="CDD" id="cd06577">
    <property type="entry name" value="PASTA_pknB"/>
    <property type="match status" value="1"/>
</dbReference>
<evidence type="ECO:0000256" key="1">
    <source>
        <dbReference type="SAM" id="MobiDB-lite"/>
    </source>
</evidence>
<evidence type="ECO:0000313" key="4">
    <source>
        <dbReference type="EMBL" id="PWR09458.1"/>
    </source>
</evidence>
<dbReference type="Proteomes" id="UP000245410">
    <property type="component" value="Unassembled WGS sequence"/>
</dbReference>
<comment type="caution">
    <text evidence="4">The sequence shown here is derived from an EMBL/GenBank/DDBJ whole genome shotgun (WGS) entry which is preliminary data.</text>
</comment>
<dbReference type="OrthoDB" id="3402335at2"/>
<reference evidence="4 5" key="1">
    <citation type="submission" date="2018-05" db="EMBL/GenBank/DDBJ databases">
        <title>Micromonospora atacamensis sp. nov., a novel actinobacteria isolated from high altitude Atacama Desert soil.</title>
        <authorList>
            <person name="Carro L."/>
            <person name="Golinska P."/>
            <person name="Klenk H.-P."/>
            <person name="Goodfellow M."/>
        </authorList>
    </citation>
    <scope>NUCLEOTIDE SEQUENCE [LARGE SCALE GENOMIC DNA]</scope>
    <source>
        <strain evidence="4 5">5R2A7</strain>
    </source>
</reference>
<dbReference type="InterPro" id="IPR005543">
    <property type="entry name" value="PASTA_dom"/>
</dbReference>
<feature type="transmembrane region" description="Helical" evidence="2">
    <location>
        <begin position="169"/>
        <end position="194"/>
    </location>
</feature>
<keyword evidence="2" id="KW-0812">Transmembrane</keyword>
<evidence type="ECO:0000313" key="5">
    <source>
        <dbReference type="Proteomes" id="UP000245410"/>
    </source>
</evidence>
<feature type="domain" description="PASTA" evidence="3">
    <location>
        <begin position="243"/>
        <end position="308"/>
    </location>
</feature>
<dbReference type="SMART" id="SM00740">
    <property type="entry name" value="PASTA"/>
    <property type="match status" value="1"/>
</dbReference>
<gene>
    <name evidence="4" type="ORF">DKT68_11920</name>
</gene>
<feature type="compositionally biased region" description="Pro residues" evidence="1">
    <location>
        <begin position="204"/>
        <end position="213"/>
    </location>
</feature>
<feature type="region of interest" description="Disordered" evidence="1">
    <location>
        <begin position="1"/>
        <end position="161"/>
    </location>
</feature>
<accession>A0A317D3P0</accession>
<sequence>MSDDRQEPPTGDHDDDRTRPLPPAADRPEPTPPTSPGTRSPDETAPIDRAALPDATAPIDRPASPDATAPIDRAELPDATAPIDRAASPDATASIDRAASAGPAGSPDRTMPIDRSGLTRPGTPVDRTARMPAERTTPAPWSGRAEVRAPQPAEPAGEWYAEEQGGRRWWLPILWGVLALLLAGLLGAALWVVLAAQDDDPDDPGPTPSPPPASATSAAPTSAAPTSAAPSSESPSSPPVTTAPAEVPVPPLAGLPQATAEGLLDRLGLSYRVVYRPSELPPGTVVGTEPEAGATVPTDEEVLLVISQARPSTGTGTGPVRPSPTVTATR</sequence>
<dbReference type="Pfam" id="PF03793">
    <property type="entry name" value="PASTA"/>
    <property type="match status" value="1"/>
</dbReference>
<proteinExistence type="predicted"/>
<keyword evidence="2" id="KW-0472">Membrane</keyword>
<keyword evidence="5" id="KW-1185">Reference proteome</keyword>
<keyword evidence="2" id="KW-1133">Transmembrane helix</keyword>
<dbReference type="RefSeq" id="WP_109817479.1">
    <property type="nucleotide sequence ID" value="NZ_QGKR01000178.1"/>
</dbReference>
<feature type="compositionally biased region" description="Pro residues" evidence="1">
    <location>
        <begin position="20"/>
        <end position="35"/>
    </location>
</feature>
<feature type="compositionally biased region" description="Low complexity" evidence="1">
    <location>
        <begin position="214"/>
        <end position="246"/>
    </location>
</feature>